<accession>A0ACA9M5R1</accession>
<protein>
    <submittedName>
        <fullName evidence="1">18179_t:CDS:1</fullName>
    </submittedName>
</protein>
<gene>
    <name evidence="1" type="ORF">SPELUC_LOCUS6016</name>
</gene>
<name>A0ACA9M5R1_9GLOM</name>
<feature type="non-terminal residue" evidence="1">
    <location>
        <position position="72"/>
    </location>
</feature>
<proteinExistence type="predicted"/>
<evidence type="ECO:0000313" key="2">
    <source>
        <dbReference type="Proteomes" id="UP000789366"/>
    </source>
</evidence>
<reference evidence="1" key="1">
    <citation type="submission" date="2021-06" db="EMBL/GenBank/DDBJ databases">
        <authorList>
            <person name="Kallberg Y."/>
            <person name="Tangrot J."/>
            <person name="Rosling A."/>
        </authorList>
    </citation>
    <scope>NUCLEOTIDE SEQUENCE</scope>
    <source>
        <strain evidence="1">28 12/20/2015</strain>
    </source>
</reference>
<keyword evidence="2" id="KW-1185">Reference proteome</keyword>
<dbReference type="Proteomes" id="UP000789366">
    <property type="component" value="Unassembled WGS sequence"/>
</dbReference>
<sequence length="72" mass="8564">MKITNLKNRLRKKPPITNEDLDFKRSEARRSQMTLETLRSVAEKLQLDITDSKTDLIERITTHCPRKRNIQE</sequence>
<organism evidence="1 2">
    <name type="scientific">Cetraspora pellucida</name>
    <dbReference type="NCBI Taxonomy" id="1433469"/>
    <lineage>
        <taxon>Eukaryota</taxon>
        <taxon>Fungi</taxon>
        <taxon>Fungi incertae sedis</taxon>
        <taxon>Mucoromycota</taxon>
        <taxon>Glomeromycotina</taxon>
        <taxon>Glomeromycetes</taxon>
        <taxon>Diversisporales</taxon>
        <taxon>Gigasporaceae</taxon>
        <taxon>Cetraspora</taxon>
    </lineage>
</organism>
<dbReference type="EMBL" id="CAJVPW010006649">
    <property type="protein sequence ID" value="CAG8571569.1"/>
    <property type="molecule type" value="Genomic_DNA"/>
</dbReference>
<comment type="caution">
    <text evidence="1">The sequence shown here is derived from an EMBL/GenBank/DDBJ whole genome shotgun (WGS) entry which is preliminary data.</text>
</comment>
<evidence type="ECO:0000313" key="1">
    <source>
        <dbReference type="EMBL" id="CAG8571569.1"/>
    </source>
</evidence>